<feature type="region of interest" description="Disordered" evidence="1">
    <location>
        <begin position="20"/>
        <end position="50"/>
    </location>
</feature>
<accession>A0A656YW23</accession>
<evidence type="ECO:0000256" key="1">
    <source>
        <dbReference type="SAM" id="MobiDB-lite"/>
    </source>
</evidence>
<organism evidence="2 3">
    <name type="scientific">candidate division MSBL1 archaeon SCGC-AAA259J03</name>
    <dbReference type="NCBI Taxonomy" id="1698269"/>
    <lineage>
        <taxon>Archaea</taxon>
        <taxon>Methanobacteriati</taxon>
        <taxon>Methanobacteriota</taxon>
        <taxon>candidate division MSBL1</taxon>
    </lineage>
</organism>
<protein>
    <submittedName>
        <fullName evidence="2">Uncharacterized protein</fullName>
    </submittedName>
</protein>
<evidence type="ECO:0000313" key="2">
    <source>
        <dbReference type="EMBL" id="KXA96953.1"/>
    </source>
</evidence>
<reference evidence="2 3" key="1">
    <citation type="journal article" date="2016" name="Sci. Rep.">
        <title>Metabolic traits of an uncultured archaeal lineage -MSBL1- from brine pools of the Red Sea.</title>
        <authorList>
            <person name="Mwirichia R."/>
            <person name="Alam I."/>
            <person name="Rashid M."/>
            <person name="Vinu M."/>
            <person name="Ba-Alawi W."/>
            <person name="Anthony Kamau A."/>
            <person name="Kamanda Ngugi D."/>
            <person name="Goker M."/>
            <person name="Klenk H.P."/>
            <person name="Bajic V."/>
            <person name="Stingl U."/>
        </authorList>
    </citation>
    <scope>NUCLEOTIDE SEQUENCE [LARGE SCALE GENOMIC DNA]</scope>
    <source>
        <strain evidence="2">SCGC-AAA259J03</strain>
    </source>
</reference>
<proteinExistence type="predicted"/>
<name>A0A656YW23_9EURY</name>
<comment type="caution">
    <text evidence="2">The sequence shown here is derived from an EMBL/GenBank/DDBJ whole genome shotgun (WGS) entry which is preliminary data.</text>
</comment>
<keyword evidence="3" id="KW-1185">Reference proteome</keyword>
<dbReference type="AlphaFoldDB" id="A0A656YW23"/>
<gene>
    <name evidence="2" type="ORF">AKJ39_03940</name>
</gene>
<feature type="compositionally biased region" description="Basic and acidic residues" evidence="1">
    <location>
        <begin position="20"/>
        <end position="39"/>
    </location>
</feature>
<dbReference type="EMBL" id="LHXT01000073">
    <property type="protein sequence ID" value="KXA96953.1"/>
    <property type="molecule type" value="Genomic_DNA"/>
</dbReference>
<evidence type="ECO:0000313" key="3">
    <source>
        <dbReference type="Proteomes" id="UP000070257"/>
    </source>
</evidence>
<sequence length="70" mass="8317">MFFLLLTYRIFLEVFEEEFSERRETGEGEGRNHTMDDRAKKRQKTTTALHDPLFFVRARGGKGRKGYSEE</sequence>
<dbReference type="Proteomes" id="UP000070257">
    <property type="component" value="Unassembled WGS sequence"/>
</dbReference>